<dbReference type="STRING" id="1470200.PL75_05395"/>
<evidence type="ECO:0000259" key="12">
    <source>
        <dbReference type="Pfam" id="PF03895"/>
    </source>
</evidence>
<feature type="domain" description="Trimeric autotransporter adhesin YadA-like stalk" evidence="14">
    <location>
        <begin position="3030"/>
        <end position="3065"/>
    </location>
</feature>
<dbReference type="SUPFAM" id="SSF101967">
    <property type="entry name" value="Adhesin YadA, collagen-binding domain"/>
    <property type="match status" value="9"/>
</dbReference>
<feature type="domain" description="Trimeric autotransporter adhesin YadA-like stalk" evidence="14">
    <location>
        <begin position="453"/>
        <end position="492"/>
    </location>
</feature>
<keyword evidence="17" id="KW-1185">Reference proteome</keyword>
<dbReference type="InterPro" id="IPR045584">
    <property type="entry name" value="Pilin-like"/>
</dbReference>
<keyword evidence="7" id="KW-0732">Signal</keyword>
<feature type="domain" description="Trimeric autotransporter adhesin YadA-like stalk" evidence="14">
    <location>
        <begin position="928"/>
        <end position="970"/>
    </location>
</feature>
<dbReference type="Gene3D" id="6.20.50.100">
    <property type="match status" value="3"/>
</dbReference>
<dbReference type="Pfam" id="PF05658">
    <property type="entry name" value="YadA_head"/>
    <property type="match status" value="7"/>
</dbReference>
<keyword evidence="8" id="KW-0653">Protein transport</keyword>
<name>A0A0J0YS28_9NEIS</name>
<feature type="domain" description="Trimeric autotransporter adhesin YadA-like stalk" evidence="14">
    <location>
        <begin position="1591"/>
        <end position="1631"/>
    </location>
</feature>
<dbReference type="InterPro" id="IPR008640">
    <property type="entry name" value="Adhesin_Head_dom"/>
</dbReference>
<dbReference type="InterPro" id="IPR011049">
    <property type="entry name" value="Serralysin-like_metalloprot_C"/>
</dbReference>
<keyword evidence="5" id="KW-1134">Transmembrane beta strand</keyword>
<comment type="caution">
    <text evidence="16">The sequence shown here is derived from an EMBL/GenBank/DDBJ whole genome shotgun (WGS) entry which is preliminary data.</text>
</comment>
<feature type="region of interest" description="Disordered" evidence="11">
    <location>
        <begin position="2077"/>
        <end position="2096"/>
    </location>
</feature>
<sequence length="3371" mass="332227">MNAIYRIIWSHARNAWVVASEITKAHGKSTTSSGEGAKHSAYVYGVAVSALVAGALFMPNPVAAAVATCVGATNQAATGTDALACGQDATASGSNSVAVGAKATAKNAADAAFGFSSYAEGINSVTSSATALGGYSYAKGAQAVAVGSRARAEIGQSIAIGNDTRAIGAGAVSIGGDDSGTTGYSSATYPIVGYNTSVSAPYRKTFSGGDGSTAIAPHAQALSKGSTAIGVGATAGGGTLGAVTSTEAGIALYAWTPSTTIIEGTAVGALATAVGSQSTALGYKSLASNTNALAIGSNSTASAANSLAVGGSATSQGDKSVVIGVNSSTSSIATNSVAVGIDVDVTGARSIAIGGASATNVKTLASSSESVAIGSGAQATRDKSVALGSDALTTRPLGSTGYVPNGKASSSSVDKTISTWKSTHAALAIGDDTGTAFDEATGITTGTAKVTRQITGVAAGARDTDAVNVAQLRAASQNYTSVKSTVLGNRDNDGAQGAESVALGPSTSTEAGAANSVAIGSGATAGANQAANMNTPLATDTTAVTVGQYAIAIGEQAKALGNDTIAVGRGAGTGVKGYTNILMGQAAGQGSEGSNSIYLGQRAGQYIRQDSQTANIGSPFLRGQNIGIGMDTLQGDASASSANASWGENNTAVGLRAGRWQQGSSNTHLGSFSGVGQHGNFNYNGGYFAGAYQDGDKNVNIGVNAGSGSSVTRIVASHTVNIGDSAVSKKNNAVAIGLNAKTDGVSAIAIGEGAQATADKTISIGTGNVVSGEGSGAIGDPTNITGAGTYSVGNNNGTISANNAGVFGNNNTLQGNESRIVGNSNTVNTNATGNMVMGSGNNISGSDNVTLGNGNTVSGKNIMVLGSGVADATLSNSVILGASSSGAAPYVPTTQATVNNITYGTFAGSGTLTDGQIVSVGKVGLERQIKNVAAGQISSSSTDAINGSQLYATNNVIGNVADSVKTVLGGTAAVGSNGSITMTNIGDTGKNTVDEAIKAAKTEVTKGTNIASIEKSTGGNGQAIYTVNAEGTVVAQGNSGKLVVSNATDNTTNDTTYTVDLSDAAVQSLAKADTALQSWTANVNGAFAQTIDQTNNTINFVNGSGTTASGSNGNISYSVKQSDLTTDTAGNVTANTSGDSFATADQVAAAINKAATATEKTTTVVQGSNTHVALEEQGNNAQYTVSADKTTVSVGTALTKTEQSSTDGNKAVTTDYVIDLADTTKADIQKGVEANTAVTTKGLTFTGDSGTTDTQLLGNTVAVKGDSKNITTSADGNTISVKLNDTIAVTSLSADTVTVGNTSITSDGIAVSNGPSITSTGINAGNLAITNVGSGGTTETNAANIADVKNAATVVTSADKSINVSASTNGLATTYDLSIPTTSLTVTDGVVETPGTPNAFVTAGDTATAINQAAAAAKTEVKAGTNIAEVSSTIGDKGQTVYTVNADGAKVSTASTALTVTPGAKDSSNVTDYAIDLSSDTKADIQKGVDANTTVATKGLTFTGDSGTTTTEQLLGSTISVTGDKNITTTASGSNIAIALKDDISVNSVTAQNVTTGNTTMNSDGITITNGNAANPVTLTQSGLNNGGNTITNLAAGNLVEGGTDAVNAGQLYTTNQNIAKGFNIAADNGMADNVQLGDTVTYASADKNIVTTVSDNNIDFSLAKKITVDSVTAGGNVLDGTAINVNGQSYTNVSDAINAAGKQAFTPLTFSGDTGTDVQRKLGETVKVVGGASDETKLTENNIGVVADGTDKLTVKLAKDINLGATGSVTAGNTLLNNDGIQITNGTNPVSLTQNGLNNGGNKITNVQAGEVAENSTDAVNGSQLYAVSETANKGWNLTANGNNSSNVAPGGIVDLNNQDGNIVLTKNDNNITFGLANSIMVGSQNTGSPITINGATGIIDGLSNTSTFDPNSFTSGRAATEDQLASVANNPLTFAGDTGNTVTRKLGETINVVGGVTDTAKLSDGNIGIVADGSSTLTAKLAKDLVGLNSATFTNADGSQTVVNAAGTTVTDASGNSTATTANGLTITPQGGKTVSLTSTGLDNGGNKITNIAAGTEAGDAVNFSQLQAAQNAASGKVESGNSNQITVTPTDNQDGSKTYTVGVVTAEPVVGADGKITAPTNPDGLVTAGSLANAISNTGFTLTASGSNGSVVNPGETVDMKNADGNIVISKTADSNDVTYDLAKALNVDSVTTGDSVLDTNGLTITGGPSVTKGGIDAANQKITNVTSGVVSASSTDAVNGSQLYQTAANTAQYLGGGSTVDGSGNVTAPTYTLTSGNPANGATTVYNNVGDALDGLNTAVNQPLTFAGDSGSNSVQKLGSTVTVKGGADTAKLADNNIGVVSNGSGTLDVKLAKELTGLTSAQFTDAAGNVTNVSGDGINITPTAGNPVSLTSSGLDNGGNQITNVASGGDVETNAANVGDVKKAAAAAKTEVVQGDNIEVTSKTGSDGQTIYTVATAKEVAFDKVTVGNVVLDKTTNTVAGLSNTTLGGADFATEGRAATEEQLNTTQNNLATILGGNAANDKGNVTMTDIGGTGANNINDAIKAANDKANSPLTFAGDTGANVSRELGETVNVVGGITNEASLTDNNIGVVANGADKLTVKLAKDINLGSDGSLTAGNTKVNDNGVTISNGAQGTPVSLTASGLDNGGNQIINVASGGDVETNAANVGDVKKAASAAKTEVVQGDNIEVTSEIGADGQTIYTVATAKEVAFDKVTVGNVVLDKATNTVAGLSNTTLGGADFATAGRAATEEQLNEVQNNFVKVLGVNAANDKGNVTITDIGGTGADNINDAIKTANDKANSPLTFAGDTGTEFTRTLGSKVNVVGGATGSLSDNNIGVVADGTDKLTVKLAKDLADLNSATFNNATGGKTVVNGAGTTVSDAAGNTTTTAANGVTITPANGQAVSLTDQGLNNGGNKISNIAAGTDDTDAVNVSQLKAAQAASTTKVVAGDNVEVQPATNADGSTTYTVSTAKDLKVDSVTAGDTVLNQDGVSVGDNVALSKDGLKVGDVSVTDKGLNNGGNTITNVAAGVNDTDAVNVSQLKAAQAASTTKVTAGNNIEVTPTTNADGSTTYEVATAKDLNVDSLKAGDATVNNNGLNIANGPSVTKAGIDAADTKVSNVAAGDLSATSKDAVNGSQLYATNQNVAANTAELNKGLNFAGDSGSSINRKLGDTLNVKGGATGSLTDNNIGVVSDGQGTLNVKLAKDLSGLNSVSANELKAGNTTVNNDGVSVSGGNNDTVKLTANGLDNGNNTITNVAPGVNGTDAVNVNQLLGVGNALAKRIDDVDTDAKAGTASAMAVAGLPQAYLPGKSMMAVAGSTYRGESGYAIGFSSISDGGNWIIKGTASGNSRGHYGATAGVGYQW</sequence>
<evidence type="ECO:0000259" key="13">
    <source>
        <dbReference type="Pfam" id="PF05658"/>
    </source>
</evidence>
<keyword evidence="9" id="KW-0472">Membrane</keyword>
<feature type="domain" description="Trimeric autotransporter adhesin YadA-like stalk" evidence="14">
    <location>
        <begin position="3123"/>
        <end position="3162"/>
    </location>
</feature>
<comment type="similarity">
    <text evidence="3">Belongs to the autotransporter-2 (AT-2) (TC 1.B.40) family.</text>
</comment>
<evidence type="ECO:0000256" key="8">
    <source>
        <dbReference type="ARBA" id="ARBA00022927"/>
    </source>
</evidence>
<dbReference type="InterPro" id="IPR024973">
    <property type="entry name" value="ESPR"/>
</dbReference>
<evidence type="ECO:0000256" key="3">
    <source>
        <dbReference type="ARBA" id="ARBA00005848"/>
    </source>
</evidence>
<gene>
    <name evidence="16" type="ORF">PL75_05395</name>
</gene>
<feature type="domain" description="Trimeric autotransporter adhesin YadA-like stalk" evidence="14">
    <location>
        <begin position="2923"/>
        <end position="2960"/>
    </location>
</feature>
<evidence type="ECO:0000256" key="6">
    <source>
        <dbReference type="ARBA" id="ARBA00022692"/>
    </source>
</evidence>
<feature type="domain" description="Trimeric autotransporter adhesin YadA-like head" evidence="13">
    <location>
        <begin position="264"/>
        <end position="285"/>
    </location>
</feature>
<dbReference type="Gene3D" id="3.30.1300.30">
    <property type="entry name" value="GSPII I/J protein-like"/>
    <property type="match status" value="1"/>
</dbReference>
<evidence type="ECO:0000256" key="2">
    <source>
        <dbReference type="ARBA" id="ARBA00004442"/>
    </source>
</evidence>
<feature type="domain" description="Trimeric autotransporter adhesin YadA-like head" evidence="13">
    <location>
        <begin position="365"/>
        <end position="391"/>
    </location>
</feature>
<evidence type="ECO:0000259" key="15">
    <source>
        <dbReference type="Pfam" id="PF13018"/>
    </source>
</evidence>
<keyword evidence="6" id="KW-0812">Transmembrane</keyword>
<evidence type="ECO:0000313" key="17">
    <source>
        <dbReference type="Proteomes" id="UP000036027"/>
    </source>
</evidence>
<dbReference type="GO" id="GO:0009279">
    <property type="term" value="C:cell outer membrane"/>
    <property type="evidence" value="ECO:0007669"/>
    <property type="project" value="UniProtKB-SubCell"/>
</dbReference>
<feature type="domain" description="Trimeric autotransporter adhesin YadA-like stalk" evidence="14">
    <location>
        <begin position="2050"/>
        <end position="2089"/>
    </location>
</feature>
<proteinExistence type="inferred from homology"/>
<evidence type="ECO:0000259" key="14">
    <source>
        <dbReference type="Pfam" id="PF05662"/>
    </source>
</evidence>
<dbReference type="EMBL" id="JTDO01000007">
    <property type="protein sequence ID" value="KLT72930.1"/>
    <property type="molecule type" value="Genomic_DNA"/>
</dbReference>
<evidence type="ECO:0000256" key="1">
    <source>
        <dbReference type="ARBA" id="ARBA00004241"/>
    </source>
</evidence>
<accession>A0A0J0YS28</accession>
<feature type="domain" description="Trimeric autotransporter adhesin YadA-like stalk" evidence="14">
    <location>
        <begin position="1804"/>
        <end position="1848"/>
    </location>
</feature>
<dbReference type="RefSeq" id="WP_047760905.1">
    <property type="nucleotide sequence ID" value="NZ_CP091510.1"/>
</dbReference>
<dbReference type="Gene3D" id="1.20.5.170">
    <property type="match status" value="2"/>
</dbReference>
<feature type="domain" description="Trimeric autotransporter adhesin YadA-like head" evidence="13">
    <location>
        <begin position="547"/>
        <end position="571"/>
    </location>
</feature>
<dbReference type="Gene3D" id="6.10.250.2040">
    <property type="match status" value="3"/>
</dbReference>
<organism evidence="16 17">
    <name type="scientific">Neisseria arctica</name>
    <dbReference type="NCBI Taxonomy" id="1470200"/>
    <lineage>
        <taxon>Bacteria</taxon>
        <taxon>Pseudomonadati</taxon>
        <taxon>Pseudomonadota</taxon>
        <taxon>Betaproteobacteria</taxon>
        <taxon>Neisseriales</taxon>
        <taxon>Neisseriaceae</taxon>
        <taxon>Neisseria</taxon>
    </lineage>
</organism>
<dbReference type="Pfam" id="PF05662">
    <property type="entry name" value="YadA_stalk"/>
    <property type="match status" value="10"/>
</dbReference>
<feature type="domain" description="Trimeric autotransporter adhesin YadA-like head" evidence="13">
    <location>
        <begin position="128"/>
        <end position="150"/>
    </location>
</feature>
<keyword evidence="4" id="KW-0813">Transport</keyword>
<evidence type="ECO:0000256" key="4">
    <source>
        <dbReference type="ARBA" id="ARBA00022448"/>
    </source>
</evidence>
<evidence type="ECO:0000256" key="5">
    <source>
        <dbReference type="ARBA" id="ARBA00022452"/>
    </source>
</evidence>
<dbReference type="Gene3D" id="2.20.70.140">
    <property type="match status" value="8"/>
</dbReference>
<dbReference type="CDD" id="cd12820">
    <property type="entry name" value="LbR_YadA-like"/>
    <property type="match status" value="2"/>
</dbReference>
<evidence type="ECO:0000256" key="11">
    <source>
        <dbReference type="SAM" id="MobiDB-lite"/>
    </source>
</evidence>
<dbReference type="Gene3D" id="2.150.10.10">
    <property type="entry name" value="Serralysin-like metalloprotease, C-terminal"/>
    <property type="match status" value="5"/>
</dbReference>
<feature type="domain" description="Trimeric autotransporter adhesin YadA-like head" evidence="13">
    <location>
        <begin position="287"/>
        <end position="313"/>
    </location>
</feature>
<keyword evidence="10" id="KW-0998">Cell outer membrane</keyword>
<comment type="subcellular location">
    <subcellularLocation>
        <location evidence="2">Cell outer membrane</location>
    </subcellularLocation>
    <subcellularLocation>
        <location evidence="1">Cell surface</location>
    </subcellularLocation>
</comment>
<evidence type="ECO:0000256" key="9">
    <source>
        <dbReference type="ARBA" id="ARBA00023136"/>
    </source>
</evidence>
<dbReference type="SUPFAM" id="SSF54523">
    <property type="entry name" value="Pili subunits"/>
    <property type="match status" value="1"/>
</dbReference>
<feature type="domain" description="Trimeric autotransporter adhesin YadA-like head" evidence="13">
    <location>
        <begin position="77"/>
        <end position="103"/>
    </location>
</feature>
<dbReference type="GO" id="GO:0015031">
    <property type="term" value="P:protein transport"/>
    <property type="evidence" value="ECO:0007669"/>
    <property type="project" value="UniProtKB-KW"/>
</dbReference>
<evidence type="ECO:0000313" key="16">
    <source>
        <dbReference type="EMBL" id="KLT72930.1"/>
    </source>
</evidence>
<dbReference type="Pfam" id="PF13018">
    <property type="entry name" value="ESPR"/>
    <property type="match status" value="1"/>
</dbReference>
<dbReference type="InterPro" id="IPR008635">
    <property type="entry name" value="Coiled_stalk_dom"/>
</dbReference>
<dbReference type="PATRIC" id="fig|1470200.3.peg.2258"/>
<reference evidence="16 17" key="1">
    <citation type="submission" date="2014-11" db="EMBL/GenBank/DDBJ databases">
        <title>Genome of a novel goose pathogen.</title>
        <authorList>
            <person name="Hansen C.M."/>
            <person name="Hueffer K."/>
            <person name="Choi S.C."/>
        </authorList>
    </citation>
    <scope>NUCLEOTIDE SEQUENCE [LARGE SCALE GENOMIC DNA]</scope>
    <source>
        <strain evidence="16 17">KH1503</strain>
    </source>
</reference>
<dbReference type="GO" id="GO:0009986">
    <property type="term" value="C:cell surface"/>
    <property type="evidence" value="ECO:0007669"/>
    <property type="project" value="UniProtKB-SubCell"/>
</dbReference>
<dbReference type="OrthoDB" id="1632057at2"/>
<dbReference type="Pfam" id="PF03895">
    <property type="entry name" value="YadA_anchor"/>
    <property type="match status" value="1"/>
</dbReference>
<feature type="domain" description="Trimeric autotransporter adhesin YadA-like stalk" evidence="14">
    <location>
        <begin position="3261"/>
        <end position="3300"/>
    </location>
</feature>
<dbReference type="Gene3D" id="2.60.40.4050">
    <property type="match status" value="1"/>
</dbReference>
<protein>
    <submittedName>
        <fullName evidence="16">Uncharacterized protein</fullName>
    </submittedName>
</protein>
<dbReference type="Proteomes" id="UP000036027">
    <property type="component" value="Unassembled WGS sequence"/>
</dbReference>
<feature type="domain" description="ESPR" evidence="15">
    <location>
        <begin position="1"/>
        <end position="47"/>
    </location>
</feature>
<dbReference type="InterPro" id="IPR005594">
    <property type="entry name" value="YadA_C"/>
</dbReference>
<evidence type="ECO:0000256" key="10">
    <source>
        <dbReference type="ARBA" id="ARBA00023237"/>
    </source>
</evidence>
<evidence type="ECO:0000256" key="7">
    <source>
        <dbReference type="ARBA" id="ARBA00022729"/>
    </source>
</evidence>
<feature type="domain" description="Trimeric autotransporter adhesin YadA-like stalk" evidence="14">
    <location>
        <begin position="2225"/>
        <end position="2269"/>
    </location>
</feature>
<feature type="domain" description="Trimeric autotransporter adhesin YadA-like head" evidence="13">
    <location>
        <begin position="744"/>
        <end position="767"/>
    </location>
</feature>
<feature type="domain" description="Trimeric autotransporter adhesin YadA-like C-terminal membrane anchor" evidence="12">
    <location>
        <begin position="3311"/>
        <end position="3371"/>
    </location>
</feature>